<dbReference type="GO" id="GO:0003697">
    <property type="term" value="F:single-stranded DNA binding"/>
    <property type="evidence" value="ECO:0007669"/>
    <property type="project" value="InterPro"/>
</dbReference>
<dbReference type="InterPro" id="IPR027417">
    <property type="entry name" value="P-loop_NTPase"/>
</dbReference>
<reference evidence="3" key="1">
    <citation type="submission" date="2015-08" db="UniProtKB">
        <authorList>
            <consortium name="WormBaseParasite"/>
        </authorList>
    </citation>
    <scope>IDENTIFICATION</scope>
</reference>
<evidence type="ECO:0000313" key="2">
    <source>
        <dbReference type="Proteomes" id="UP000035681"/>
    </source>
</evidence>
<name>A0A0K0EK93_STRER</name>
<dbReference type="InterPro" id="IPR027032">
    <property type="entry name" value="Twinkle-like"/>
</dbReference>
<dbReference type="InterPro" id="IPR007694">
    <property type="entry name" value="DNA_helicase_DnaB-like_C"/>
</dbReference>
<accession>A0A0K0EK93</accession>
<proteinExistence type="predicted"/>
<dbReference type="GO" id="GO:0005739">
    <property type="term" value="C:mitochondrion"/>
    <property type="evidence" value="ECO:0007669"/>
    <property type="project" value="TreeGrafter"/>
</dbReference>
<dbReference type="GO" id="GO:0006264">
    <property type="term" value="P:mitochondrial DNA replication"/>
    <property type="evidence" value="ECO:0007669"/>
    <property type="project" value="TreeGrafter"/>
</dbReference>
<dbReference type="STRING" id="6248.A0A0K0EK93"/>
<organism evidence="3">
    <name type="scientific">Strongyloides stercoralis</name>
    <name type="common">Threadworm</name>
    <dbReference type="NCBI Taxonomy" id="6248"/>
    <lineage>
        <taxon>Eukaryota</taxon>
        <taxon>Metazoa</taxon>
        <taxon>Ecdysozoa</taxon>
        <taxon>Nematoda</taxon>
        <taxon>Chromadorea</taxon>
        <taxon>Rhabditida</taxon>
        <taxon>Tylenchina</taxon>
        <taxon>Panagrolaimomorpha</taxon>
        <taxon>Strongyloidoidea</taxon>
        <taxon>Strongyloididae</taxon>
        <taxon>Strongyloides</taxon>
    </lineage>
</organism>
<dbReference type="PANTHER" id="PTHR12873:SF0">
    <property type="entry name" value="TWINKLE MTDNA HELICASE"/>
    <property type="match status" value="1"/>
</dbReference>
<dbReference type="PANTHER" id="PTHR12873">
    <property type="entry name" value="T7-LIKE MITOCHONDRIAL DNA HELICASE"/>
    <property type="match status" value="1"/>
</dbReference>
<feature type="domain" description="SF4 helicase" evidence="1">
    <location>
        <begin position="447"/>
        <end position="715"/>
    </location>
</feature>
<dbReference type="GO" id="GO:0005524">
    <property type="term" value="F:ATP binding"/>
    <property type="evidence" value="ECO:0007669"/>
    <property type="project" value="InterPro"/>
</dbReference>
<dbReference type="Gene3D" id="3.40.50.300">
    <property type="entry name" value="P-loop containing nucleotide triphosphate hydrolases"/>
    <property type="match status" value="1"/>
</dbReference>
<dbReference type="WBParaSite" id="SSTP_0000988600.1">
    <property type="protein sequence ID" value="SSTP_0000988600.1"/>
    <property type="gene ID" value="SSTP_0000988600"/>
</dbReference>
<protein>
    <submittedName>
        <fullName evidence="3 4">SF4 helicase domain-containing protein</fullName>
    </submittedName>
</protein>
<dbReference type="Proteomes" id="UP000035681">
    <property type="component" value="Unplaced"/>
</dbReference>
<dbReference type="GO" id="GO:0043139">
    <property type="term" value="F:5'-3' DNA helicase activity"/>
    <property type="evidence" value="ECO:0007669"/>
    <property type="project" value="InterPro"/>
</dbReference>
<keyword evidence="2" id="KW-1185">Reference proteome</keyword>
<dbReference type="WBParaSite" id="TCONS_00000141.p1">
    <property type="protein sequence ID" value="TCONS_00000141.p1"/>
    <property type="gene ID" value="XLOC_000160"/>
</dbReference>
<evidence type="ECO:0000259" key="1">
    <source>
        <dbReference type="PROSITE" id="PS51199"/>
    </source>
</evidence>
<evidence type="ECO:0000313" key="4">
    <source>
        <dbReference type="WBParaSite" id="TCONS_00000141.p1"/>
    </source>
</evidence>
<sequence length="725" mass="83388">MNWYCKRDIHTLNQSNLLKHVKVSQISYTSIAKSSDIIKEGKLHLSNQESLSIDEEDDDNKIELTNTSIDDDDNLLIISHLTATDIKNDLKKYQIPVQSSKYTNFITTTCTLCLSSFSNYIIPEVDLTHCLECGAEGTYKIFLKQLEVKRKTFEELAKYQNTETVTTIDQLDSDLYDNISYSDFLAENEENNRKIELIKSSYIKDINGVNNDNSLDGVNVDSVFPNITKYYTDPVISKIWSIDKLSPSLLKKCHVKTHINKKNEVALVYPRYRNFKNPNNPIGIKVIRQTTDGRLIKENYPSNDSKYSGLFCHHLMGIEGGSVILTTNERDAMAINEANTILTALSLPKGHKLDYSIIPYLEKYEKIYLWFPEKQQLYAKDLAILLNIERCSIILEKNRPIELLRYGRMEDIISIISNAIKKPRINSITSLKELRKDVKVELIDNRKRIKGFANWIRFDILNEYLGGLRPSELTVLTGGSGYGKTTFICEYAIDLFTQGVRTLICSFEMNEEKIMKWMVVQYSSVPLYKEEFHSKIDIWLDRFEKGQPYLMFLKTNTLRNKDINDIFNILKENIIQCGIQHIVIDNLQFLIGLSTLNNVNSTAIDRFNMQDRFIGLLRNLATDCGVHVTLVVHPRKIPGDTNIELQDVGGSGKVTQEADNVLAIVRRPNPQDPTVVKKFLVILKNRYGGRRTTAEQLEMIYQSQTYTHVIIDHSKIEVYEDNEDM</sequence>
<dbReference type="AlphaFoldDB" id="A0A0K0EK93"/>
<dbReference type="SUPFAM" id="SSF52540">
    <property type="entry name" value="P-loop containing nucleoside triphosphate hydrolases"/>
    <property type="match status" value="1"/>
</dbReference>
<evidence type="ECO:0000313" key="3">
    <source>
        <dbReference type="WBParaSite" id="SSTP_0000988600.1"/>
    </source>
</evidence>
<dbReference type="Pfam" id="PF03796">
    <property type="entry name" value="DnaB_C"/>
    <property type="match status" value="1"/>
</dbReference>
<dbReference type="PROSITE" id="PS51199">
    <property type="entry name" value="SF4_HELICASE"/>
    <property type="match status" value="1"/>
</dbReference>